<sequence>MLRVSRLTDYGTLVMSQMAGDPGQVFSASELAGRLGLGAATVSKILKSLARHELVVSVRGQRGGYSLSRPPQRITLAEIVDALEEQPFGLTECSAHAGLCGIEGGCRVQANWQRVSAVVRRALESVSLADMLEPVSVPMRGPQRSGAVALKRAAEAEASRTR</sequence>
<dbReference type="PANTHER" id="PTHR33221">
    <property type="entry name" value="WINGED HELIX-TURN-HELIX TRANSCRIPTIONAL REGULATOR, RRF2 FAMILY"/>
    <property type="match status" value="1"/>
</dbReference>
<name>A0A7W8HK72_9BURK</name>
<dbReference type="EMBL" id="JACHGB010000007">
    <property type="protein sequence ID" value="MBB5273586.1"/>
    <property type="molecule type" value="Genomic_DNA"/>
</dbReference>
<dbReference type="Gene3D" id="1.10.10.10">
    <property type="entry name" value="Winged helix-like DNA-binding domain superfamily/Winged helix DNA-binding domain"/>
    <property type="match status" value="1"/>
</dbReference>
<dbReference type="GO" id="GO:0005829">
    <property type="term" value="C:cytosol"/>
    <property type="evidence" value="ECO:0007669"/>
    <property type="project" value="TreeGrafter"/>
</dbReference>
<dbReference type="SUPFAM" id="SSF46785">
    <property type="entry name" value="Winged helix' DNA-binding domain"/>
    <property type="match status" value="1"/>
</dbReference>
<dbReference type="NCBIfam" id="TIGR02944">
    <property type="entry name" value="suf_reg_Xantho"/>
    <property type="match status" value="1"/>
</dbReference>
<dbReference type="Pfam" id="PF02082">
    <property type="entry name" value="Rrf2"/>
    <property type="match status" value="1"/>
</dbReference>
<dbReference type="InterPro" id="IPR036388">
    <property type="entry name" value="WH-like_DNA-bd_sf"/>
</dbReference>
<dbReference type="PROSITE" id="PS51197">
    <property type="entry name" value="HTH_RRF2_2"/>
    <property type="match status" value="1"/>
</dbReference>
<dbReference type="InterPro" id="IPR000944">
    <property type="entry name" value="Tscrpt_reg_Rrf2"/>
</dbReference>
<dbReference type="InterPro" id="IPR036390">
    <property type="entry name" value="WH_DNA-bd_sf"/>
</dbReference>
<dbReference type="InterPro" id="IPR011991">
    <property type="entry name" value="ArsR-like_HTH"/>
</dbReference>
<proteinExistence type="predicted"/>
<reference evidence="1 2" key="1">
    <citation type="submission" date="2020-08" db="EMBL/GenBank/DDBJ databases">
        <title>Genomic Encyclopedia of Type Strains, Phase IV (KMG-IV): sequencing the most valuable type-strain genomes for metagenomic binning, comparative biology and taxonomic classification.</title>
        <authorList>
            <person name="Goeker M."/>
        </authorList>
    </citation>
    <scope>NUCLEOTIDE SEQUENCE [LARGE SCALE GENOMIC DNA]</scope>
    <source>
        <strain evidence="1 2">DSM 29781</strain>
    </source>
</reference>
<dbReference type="AlphaFoldDB" id="A0A7W8HK72"/>
<dbReference type="CDD" id="cd00090">
    <property type="entry name" value="HTH_ARSR"/>
    <property type="match status" value="1"/>
</dbReference>
<accession>A0A7W8HK72</accession>
<keyword evidence="2" id="KW-1185">Reference proteome</keyword>
<evidence type="ECO:0000313" key="1">
    <source>
        <dbReference type="EMBL" id="MBB5273586.1"/>
    </source>
</evidence>
<comment type="caution">
    <text evidence="1">The sequence shown here is derived from an EMBL/GenBank/DDBJ whole genome shotgun (WGS) entry which is preliminary data.</text>
</comment>
<evidence type="ECO:0000313" key="2">
    <source>
        <dbReference type="Proteomes" id="UP000532440"/>
    </source>
</evidence>
<dbReference type="GO" id="GO:0003700">
    <property type="term" value="F:DNA-binding transcription factor activity"/>
    <property type="evidence" value="ECO:0007669"/>
    <property type="project" value="TreeGrafter"/>
</dbReference>
<dbReference type="InterPro" id="IPR014290">
    <property type="entry name" value="SUF_FeS_clus_asmbl_reg"/>
</dbReference>
<dbReference type="PANTHER" id="PTHR33221:SF2">
    <property type="entry name" value="TRANSCRIPTIONAL REGULATOR"/>
    <property type="match status" value="1"/>
</dbReference>
<organism evidence="1 2">
    <name type="scientific">Quisquiliibacterium transsilvanicum</name>
    <dbReference type="NCBI Taxonomy" id="1549638"/>
    <lineage>
        <taxon>Bacteria</taxon>
        <taxon>Pseudomonadati</taxon>
        <taxon>Pseudomonadota</taxon>
        <taxon>Betaproteobacteria</taxon>
        <taxon>Burkholderiales</taxon>
        <taxon>Burkholderiaceae</taxon>
        <taxon>Quisquiliibacterium</taxon>
    </lineage>
</organism>
<dbReference type="RefSeq" id="WP_183970350.1">
    <property type="nucleotide sequence ID" value="NZ_BAABEW010000020.1"/>
</dbReference>
<gene>
    <name evidence="1" type="ORF">HNQ70_003616</name>
</gene>
<dbReference type="NCBIfam" id="TIGR00738">
    <property type="entry name" value="rrf2_super"/>
    <property type="match status" value="1"/>
</dbReference>
<dbReference type="Proteomes" id="UP000532440">
    <property type="component" value="Unassembled WGS sequence"/>
</dbReference>
<protein>
    <submittedName>
        <fullName evidence="1">FeS assembly SUF system regulator</fullName>
    </submittedName>
</protein>